<gene>
    <name evidence="2" type="ORF">AB3G37_19220</name>
</gene>
<dbReference type="AlphaFoldDB" id="A0AB39VM31"/>
<sequence>MLDQNTVEIELRLREFGQFLRSRREKLAPKDVGLPAGFRRRTPGLRREEVALLAGIGGTWYTWLEQGRDVRPSVEVLDAIAVALKLNPAEKRHLFTLAAIPVQEQRSEGAEQVPDSITRMLNGMENQPAYVLGRRWDILAWNSAAAEVFGDFSQLEGDQRNLIYMMFASQSHQKLFVDWDQLAPVSLAMFRADCAFYAGNKDFERLIGLLKAESEVFTSWWTQHDVTHQPSTIKRIQHPELGLLVFEYMSLSVDGCPGMRLIVCTPREKSTGL</sequence>
<reference evidence="2" key="1">
    <citation type="submission" date="2024-07" db="EMBL/GenBank/DDBJ databases">
        <authorList>
            <person name="Biller S.J."/>
        </authorList>
    </citation>
    <scope>NUCLEOTIDE SEQUENCE</scope>
    <source>
        <strain evidence="2">WC2420</strain>
    </source>
</reference>
<dbReference type="InterPro" id="IPR041413">
    <property type="entry name" value="MLTR_LBD"/>
</dbReference>
<dbReference type="InterPro" id="IPR010982">
    <property type="entry name" value="Lambda_DNA-bd_dom_sf"/>
</dbReference>
<dbReference type="RefSeq" id="WP_369788810.1">
    <property type="nucleotide sequence ID" value="NZ_CP165628.1"/>
</dbReference>
<dbReference type="CDD" id="cd00093">
    <property type="entry name" value="HTH_XRE"/>
    <property type="match status" value="1"/>
</dbReference>
<evidence type="ECO:0000313" key="2">
    <source>
        <dbReference type="EMBL" id="XDU71638.1"/>
    </source>
</evidence>
<dbReference type="GO" id="GO:0003677">
    <property type="term" value="F:DNA binding"/>
    <property type="evidence" value="ECO:0007669"/>
    <property type="project" value="InterPro"/>
</dbReference>
<organism evidence="2">
    <name type="scientific">Rouxiella sp. WC2420</name>
    <dbReference type="NCBI Taxonomy" id="3234145"/>
    <lineage>
        <taxon>Bacteria</taxon>
        <taxon>Pseudomonadati</taxon>
        <taxon>Pseudomonadota</taxon>
        <taxon>Gammaproteobacteria</taxon>
        <taxon>Enterobacterales</taxon>
        <taxon>Yersiniaceae</taxon>
        <taxon>Rouxiella</taxon>
    </lineage>
</organism>
<protein>
    <submittedName>
        <fullName evidence="2">Helix-turn-helix transcriptional regulator</fullName>
    </submittedName>
</protein>
<dbReference type="SMART" id="SM00530">
    <property type="entry name" value="HTH_XRE"/>
    <property type="match status" value="1"/>
</dbReference>
<dbReference type="PANTHER" id="PTHR35010">
    <property type="entry name" value="BLL4672 PROTEIN-RELATED"/>
    <property type="match status" value="1"/>
</dbReference>
<dbReference type="Gene3D" id="1.10.260.40">
    <property type="entry name" value="lambda repressor-like DNA-binding domains"/>
    <property type="match status" value="1"/>
</dbReference>
<dbReference type="EMBL" id="CP165628">
    <property type="protein sequence ID" value="XDU71638.1"/>
    <property type="molecule type" value="Genomic_DNA"/>
</dbReference>
<dbReference type="Pfam" id="PF17765">
    <property type="entry name" value="MLTR_LBD"/>
    <property type="match status" value="1"/>
</dbReference>
<accession>A0AB39VM31</accession>
<dbReference type="Gene3D" id="3.30.450.180">
    <property type="match status" value="1"/>
</dbReference>
<dbReference type="InterPro" id="IPR001387">
    <property type="entry name" value="Cro/C1-type_HTH"/>
</dbReference>
<dbReference type="SUPFAM" id="SSF47413">
    <property type="entry name" value="lambda repressor-like DNA-binding domains"/>
    <property type="match status" value="1"/>
</dbReference>
<evidence type="ECO:0000259" key="1">
    <source>
        <dbReference type="SMART" id="SM00530"/>
    </source>
</evidence>
<feature type="domain" description="HTH cro/C1-type" evidence="1">
    <location>
        <begin position="19"/>
        <end position="91"/>
    </location>
</feature>
<name>A0AB39VM31_9GAMM</name>
<proteinExistence type="predicted"/>
<dbReference type="Pfam" id="PF13560">
    <property type="entry name" value="HTH_31"/>
    <property type="match status" value="1"/>
</dbReference>